<evidence type="ECO:0000256" key="12">
    <source>
        <dbReference type="ARBA" id="ARBA00023288"/>
    </source>
</evidence>
<dbReference type="RefSeq" id="XP_030982613.1">
    <property type="nucleotide sequence ID" value="XM_031125819.1"/>
</dbReference>
<feature type="transmembrane region" description="Helical" evidence="15">
    <location>
        <begin position="135"/>
        <end position="156"/>
    </location>
</feature>
<protein>
    <recommendedName>
        <fullName evidence="17">CFEM domain-containing protein</fullName>
    </recommendedName>
</protein>
<evidence type="ECO:0000256" key="1">
    <source>
        <dbReference type="ARBA" id="ARBA00004141"/>
    </source>
</evidence>
<dbReference type="InterPro" id="IPR049326">
    <property type="entry name" value="Rhodopsin_dom_fungi"/>
</dbReference>
<sequence>MKASRSTLLHLLLLTLLSTLCQALSITDAVTQLPQCGLQCIARGVTTSPCHDLTNTDCLCTDTDLYNQAQTCVLTNCTGPDALRRLQAEVCQRPLRLRKVELHAMNALHGAAILVICLRLYGRRYTLKTFGKDDWVALVILVFYFGETVYVLLLGLSKISMLFFFLRVFPSPNFRRLAYITIGLLSLSTTALGMAQILQCIPVNKAWYGWQEPGFLVNGGSSSCINLNTLTYASAGASIIFDVVILLLPLPIIIRLDATRRLRAEIAIMLSVGVLVLITSCIRMRYIAVFADSTNPTWDATDAILWSGIEISVAVICISLPAIRALFRSFFRARTAESSLFRRSRRFSINSDAGVVPDQPQHKKETRLESSSTTGNQDMRARVEDLRAEFGDDIALEMTSGPHARAIDRIV</sequence>
<feature type="region of interest" description="Disordered" evidence="14">
    <location>
        <begin position="352"/>
        <end position="380"/>
    </location>
</feature>
<comment type="subcellular location">
    <subcellularLocation>
        <location evidence="2">Membrane</location>
        <topology evidence="2">Lipid-anchor</topology>
        <topology evidence="2">GPI-anchor</topology>
    </subcellularLocation>
    <subcellularLocation>
        <location evidence="1">Membrane</location>
        <topology evidence="1">Multi-pass membrane protein</topology>
    </subcellularLocation>
    <subcellularLocation>
        <location evidence="3">Secreted</location>
    </subcellularLocation>
</comment>
<keyword evidence="7 15" id="KW-0812">Transmembrane</keyword>
<evidence type="ECO:0000256" key="4">
    <source>
        <dbReference type="ARBA" id="ARBA00010031"/>
    </source>
</evidence>
<gene>
    <name evidence="19" type="ORF">PgNI_05788</name>
</gene>
<organism evidence="18 19">
    <name type="scientific">Pyricularia grisea</name>
    <name type="common">Crabgrass-specific blast fungus</name>
    <name type="synonym">Magnaporthe grisea</name>
    <dbReference type="NCBI Taxonomy" id="148305"/>
    <lineage>
        <taxon>Eukaryota</taxon>
        <taxon>Fungi</taxon>
        <taxon>Dikarya</taxon>
        <taxon>Ascomycota</taxon>
        <taxon>Pezizomycotina</taxon>
        <taxon>Sordariomycetes</taxon>
        <taxon>Sordariomycetidae</taxon>
        <taxon>Magnaporthales</taxon>
        <taxon>Pyriculariaceae</taxon>
        <taxon>Pyricularia</taxon>
    </lineage>
</organism>
<evidence type="ECO:0000256" key="2">
    <source>
        <dbReference type="ARBA" id="ARBA00004589"/>
    </source>
</evidence>
<evidence type="ECO:0000256" key="5">
    <source>
        <dbReference type="ARBA" id="ARBA00022525"/>
    </source>
</evidence>
<reference evidence="19" key="3">
    <citation type="submission" date="2025-08" db="UniProtKB">
        <authorList>
            <consortium name="RefSeq"/>
        </authorList>
    </citation>
    <scope>IDENTIFICATION</scope>
    <source>
        <strain evidence="19">NI907</strain>
    </source>
</reference>
<feature type="transmembrane region" description="Helical" evidence="15">
    <location>
        <begin position="266"/>
        <end position="291"/>
    </location>
</feature>
<evidence type="ECO:0000256" key="3">
    <source>
        <dbReference type="ARBA" id="ARBA00004613"/>
    </source>
</evidence>
<dbReference type="AlphaFoldDB" id="A0A6P8B642"/>
<keyword evidence="12" id="KW-0449">Lipoprotein</keyword>
<feature type="transmembrane region" description="Helical" evidence="15">
    <location>
        <begin position="303"/>
        <end position="327"/>
    </location>
</feature>
<dbReference type="Pfam" id="PF20684">
    <property type="entry name" value="Fung_rhodopsin"/>
    <property type="match status" value="1"/>
</dbReference>
<evidence type="ECO:0000256" key="14">
    <source>
        <dbReference type="SAM" id="MobiDB-lite"/>
    </source>
</evidence>
<evidence type="ECO:0000256" key="8">
    <source>
        <dbReference type="ARBA" id="ARBA00022729"/>
    </source>
</evidence>
<evidence type="ECO:0000256" key="6">
    <source>
        <dbReference type="ARBA" id="ARBA00022622"/>
    </source>
</evidence>
<feature type="chain" id="PRO_5028364886" description="CFEM domain-containing protein" evidence="16">
    <location>
        <begin position="24"/>
        <end position="411"/>
    </location>
</feature>
<dbReference type="PANTHER" id="PTHR33048">
    <property type="entry name" value="PTH11-LIKE INTEGRAL MEMBRANE PROTEIN (AFU_ORTHOLOGUE AFUA_5G11245)"/>
    <property type="match status" value="1"/>
</dbReference>
<evidence type="ECO:0000256" key="11">
    <source>
        <dbReference type="ARBA" id="ARBA00023157"/>
    </source>
</evidence>
<keyword evidence="10 15" id="KW-0472">Membrane</keyword>
<evidence type="ECO:0000259" key="17">
    <source>
        <dbReference type="SMART" id="SM00747"/>
    </source>
</evidence>
<dbReference type="InterPro" id="IPR008427">
    <property type="entry name" value="Extracellular_membr_CFEM_dom"/>
</dbReference>
<feature type="signal peptide" evidence="16">
    <location>
        <begin position="1"/>
        <end position="23"/>
    </location>
</feature>
<evidence type="ECO:0000313" key="18">
    <source>
        <dbReference type="Proteomes" id="UP000515153"/>
    </source>
</evidence>
<dbReference type="Proteomes" id="UP000515153">
    <property type="component" value="Chromosome I"/>
</dbReference>
<feature type="transmembrane region" description="Helical" evidence="15">
    <location>
        <begin position="232"/>
        <end position="254"/>
    </location>
</feature>
<dbReference type="GO" id="GO:0005576">
    <property type="term" value="C:extracellular region"/>
    <property type="evidence" value="ECO:0007669"/>
    <property type="project" value="UniProtKB-SubCell"/>
</dbReference>
<evidence type="ECO:0000256" key="13">
    <source>
        <dbReference type="ARBA" id="ARBA00038359"/>
    </source>
</evidence>
<evidence type="ECO:0000256" key="7">
    <source>
        <dbReference type="ARBA" id="ARBA00022692"/>
    </source>
</evidence>
<evidence type="ECO:0000313" key="19">
    <source>
        <dbReference type="RefSeq" id="XP_030982613.1"/>
    </source>
</evidence>
<evidence type="ECO:0000256" key="16">
    <source>
        <dbReference type="SAM" id="SignalP"/>
    </source>
</evidence>
<feature type="domain" description="CFEM" evidence="17">
    <location>
        <begin position="29"/>
        <end position="92"/>
    </location>
</feature>
<accession>A0A6P8B642</accession>
<dbReference type="PANTHER" id="PTHR33048:SF47">
    <property type="entry name" value="INTEGRAL MEMBRANE PROTEIN-RELATED"/>
    <property type="match status" value="1"/>
</dbReference>
<dbReference type="SMART" id="SM00747">
    <property type="entry name" value="CFEM"/>
    <property type="match status" value="1"/>
</dbReference>
<comment type="similarity">
    <text evidence="4">Belongs to the RBT5 family.</text>
</comment>
<dbReference type="Pfam" id="PF05730">
    <property type="entry name" value="CFEM"/>
    <property type="match status" value="1"/>
</dbReference>
<name>A0A6P8B642_PYRGI</name>
<keyword evidence="11" id="KW-1015">Disulfide bond</keyword>
<keyword evidence="6" id="KW-0336">GPI-anchor</keyword>
<keyword evidence="5" id="KW-0964">Secreted</keyword>
<evidence type="ECO:0000256" key="9">
    <source>
        <dbReference type="ARBA" id="ARBA00022989"/>
    </source>
</evidence>
<dbReference type="KEGG" id="pgri:PgNI_05788"/>
<comment type="similarity">
    <text evidence="13">Belongs to the SAT4 family.</text>
</comment>
<keyword evidence="6" id="KW-0325">Glycoprotein</keyword>
<proteinExistence type="inferred from homology"/>
<evidence type="ECO:0000256" key="10">
    <source>
        <dbReference type="ARBA" id="ARBA00023136"/>
    </source>
</evidence>
<keyword evidence="18" id="KW-1185">Reference proteome</keyword>
<dbReference type="GeneID" id="41960728"/>
<keyword evidence="9 15" id="KW-1133">Transmembrane helix</keyword>
<dbReference type="GO" id="GO:0098552">
    <property type="term" value="C:side of membrane"/>
    <property type="evidence" value="ECO:0007669"/>
    <property type="project" value="UniProtKB-KW"/>
</dbReference>
<reference evidence="18 19" key="1">
    <citation type="journal article" date="2019" name="Mol. Biol. Evol.">
        <title>Blast fungal genomes show frequent chromosomal changes, gene gains and losses, and effector gene turnover.</title>
        <authorList>
            <person name="Gomez Luciano L.B."/>
            <person name="Jason Tsai I."/>
            <person name="Chuma I."/>
            <person name="Tosa Y."/>
            <person name="Chen Y.H."/>
            <person name="Li J.Y."/>
            <person name="Li M.Y."/>
            <person name="Jade Lu M.Y."/>
            <person name="Nakayashiki H."/>
            <person name="Li W.H."/>
        </authorList>
    </citation>
    <scope>NUCLEOTIDE SEQUENCE [LARGE SCALE GENOMIC DNA]</scope>
    <source>
        <strain evidence="18 19">NI907</strain>
    </source>
</reference>
<feature type="transmembrane region" description="Helical" evidence="15">
    <location>
        <begin position="177"/>
        <end position="198"/>
    </location>
</feature>
<dbReference type="InterPro" id="IPR052337">
    <property type="entry name" value="SAT4-like"/>
</dbReference>
<evidence type="ECO:0000256" key="15">
    <source>
        <dbReference type="SAM" id="Phobius"/>
    </source>
</evidence>
<reference evidence="19" key="2">
    <citation type="submission" date="2019-10" db="EMBL/GenBank/DDBJ databases">
        <authorList>
            <consortium name="NCBI Genome Project"/>
        </authorList>
    </citation>
    <scope>NUCLEOTIDE SEQUENCE</scope>
    <source>
        <strain evidence="19">NI907</strain>
    </source>
</reference>
<keyword evidence="8 16" id="KW-0732">Signal</keyword>